<reference evidence="1 2" key="1">
    <citation type="submission" date="2024-07" db="EMBL/GenBank/DDBJ databases">
        <title>Novosphingobium kalidii RD2P27.</title>
        <authorList>
            <person name="Sun J.-Q."/>
        </authorList>
    </citation>
    <scope>NUCLEOTIDE SEQUENCE [LARGE SCALE GENOMIC DNA]</scope>
    <source>
        <strain evidence="1 2">RD2P27</strain>
    </source>
</reference>
<dbReference type="SUPFAM" id="SSF55961">
    <property type="entry name" value="Bet v1-like"/>
    <property type="match status" value="1"/>
</dbReference>
<dbReference type="Proteomes" id="UP001548713">
    <property type="component" value="Unassembled WGS sequence"/>
</dbReference>
<evidence type="ECO:0000313" key="2">
    <source>
        <dbReference type="Proteomes" id="UP001548713"/>
    </source>
</evidence>
<organism evidence="1 2">
    <name type="scientific">Novosphingobium kalidii</name>
    <dbReference type="NCBI Taxonomy" id="3230299"/>
    <lineage>
        <taxon>Bacteria</taxon>
        <taxon>Pseudomonadati</taxon>
        <taxon>Pseudomonadota</taxon>
        <taxon>Alphaproteobacteria</taxon>
        <taxon>Sphingomonadales</taxon>
        <taxon>Sphingomonadaceae</taxon>
        <taxon>Novosphingobium</taxon>
    </lineage>
</organism>
<name>A0ABV2CY00_9SPHN</name>
<sequence length="191" mass="20774">MIDTEQTISIAAPIERVWQYARDIPGWAKLMPGLQDCDVIDEDRSRWTLKVGAGALVRTVRVAVTVDRWAGPDEVDFTYVLEGDPVKGGGTYRAGRVGASQTEVALAVRVEGTGPMAPMWEAMGRPLLPKFAHSFAEQFKAEIEQAGEVSATVSREPEVTTGKPVAGRKGVIGRLRAFFRKLFGRSAGTAR</sequence>
<dbReference type="Pfam" id="PF10604">
    <property type="entry name" value="Polyketide_cyc2"/>
    <property type="match status" value="1"/>
</dbReference>
<proteinExistence type="predicted"/>
<comment type="caution">
    <text evidence="1">The sequence shown here is derived from an EMBL/GenBank/DDBJ whole genome shotgun (WGS) entry which is preliminary data.</text>
</comment>
<accession>A0ABV2CY00</accession>
<gene>
    <name evidence="1" type="ORF">ABVV53_03280</name>
</gene>
<evidence type="ECO:0000313" key="1">
    <source>
        <dbReference type="EMBL" id="MET1754482.1"/>
    </source>
</evidence>
<protein>
    <submittedName>
        <fullName evidence="1">SRPBCC family protein</fullName>
    </submittedName>
</protein>
<dbReference type="EMBL" id="JBEWLY010000008">
    <property type="protein sequence ID" value="MET1754482.1"/>
    <property type="molecule type" value="Genomic_DNA"/>
</dbReference>
<dbReference type="InterPro" id="IPR019587">
    <property type="entry name" value="Polyketide_cyclase/dehydratase"/>
</dbReference>
<dbReference type="InterPro" id="IPR023393">
    <property type="entry name" value="START-like_dom_sf"/>
</dbReference>
<dbReference type="Gene3D" id="3.30.530.20">
    <property type="match status" value="1"/>
</dbReference>
<dbReference type="CDD" id="cd07812">
    <property type="entry name" value="SRPBCC"/>
    <property type="match status" value="1"/>
</dbReference>
<keyword evidence="2" id="KW-1185">Reference proteome</keyword>
<dbReference type="RefSeq" id="WP_353982890.1">
    <property type="nucleotide sequence ID" value="NZ_JBEWLY010000008.1"/>
</dbReference>